<dbReference type="EMBL" id="JBHSMP010000037">
    <property type="protein sequence ID" value="MFC5431564.1"/>
    <property type="molecule type" value="Genomic_DNA"/>
</dbReference>
<name>A0ABW0JGA2_9BURK</name>
<proteinExistence type="predicted"/>
<sequence>MRDLTAQKLHPYSLNELMVLTVQHLYVAYTVAVEDIPGEVFIEKVLTPLPRLDSGETDRPLEILLQYATDEAKAKGNDAIARARVSPILLSATYYFRAAHARDNKQPDAAWSYLAEARYWCGIAMAGKGLETALQQAAGGLKREMAAAGAKGRSGKYQPLRDLAFDFSRNNAPPNGWRSRNHAVQSVKSRVQDQARTLGIELSAENIDKTIHGWLSSMPDATQLFPKGK</sequence>
<evidence type="ECO:0000313" key="2">
    <source>
        <dbReference type="Proteomes" id="UP001596103"/>
    </source>
</evidence>
<evidence type="ECO:0000313" key="1">
    <source>
        <dbReference type="EMBL" id="MFC5431564.1"/>
    </source>
</evidence>
<comment type="caution">
    <text evidence="1">The sequence shown here is derived from an EMBL/GenBank/DDBJ whole genome shotgun (WGS) entry which is preliminary data.</text>
</comment>
<protein>
    <submittedName>
        <fullName evidence="1">Uncharacterized protein</fullName>
    </submittedName>
</protein>
<accession>A0ABW0JGA2</accession>
<dbReference type="RefSeq" id="WP_377714880.1">
    <property type="nucleotide sequence ID" value="NZ_JBHSMP010000037.1"/>
</dbReference>
<reference evidence="2" key="1">
    <citation type="journal article" date="2019" name="Int. J. Syst. Evol. Microbiol.">
        <title>The Global Catalogue of Microorganisms (GCM) 10K type strain sequencing project: providing services to taxonomists for standard genome sequencing and annotation.</title>
        <authorList>
            <consortium name="The Broad Institute Genomics Platform"/>
            <consortium name="The Broad Institute Genome Sequencing Center for Infectious Disease"/>
            <person name="Wu L."/>
            <person name="Ma J."/>
        </authorList>
    </citation>
    <scope>NUCLEOTIDE SEQUENCE [LARGE SCALE GENOMIC DNA]</scope>
    <source>
        <strain evidence="2">CCUG 56042</strain>
    </source>
</reference>
<keyword evidence="2" id="KW-1185">Reference proteome</keyword>
<organism evidence="1 2">
    <name type="scientific">Paraburkholderia denitrificans</name>
    <dbReference type="NCBI Taxonomy" id="694025"/>
    <lineage>
        <taxon>Bacteria</taxon>
        <taxon>Pseudomonadati</taxon>
        <taxon>Pseudomonadota</taxon>
        <taxon>Betaproteobacteria</taxon>
        <taxon>Burkholderiales</taxon>
        <taxon>Burkholderiaceae</taxon>
        <taxon>Paraburkholderia</taxon>
    </lineage>
</organism>
<dbReference type="Proteomes" id="UP001596103">
    <property type="component" value="Unassembled WGS sequence"/>
</dbReference>
<gene>
    <name evidence="1" type="ORF">ACFPTO_22560</name>
</gene>